<dbReference type="OrthoDB" id="2788708at2759"/>
<protein>
    <submittedName>
        <fullName evidence="2">Uncharacterized protein</fullName>
    </submittedName>
</protein>
<dbReference type="Proteomes" id="UP000076727">
    <property type="component" value="Unassembled WGS sequence"/>
</dbReference>
<proteinExistence type="predicted"/>
<name>A0A165U9Y8_9APHY</name>
<sequence>MILTVTRRLVDSTSYVVLSSSTSGQLTIPLVDPETGKTAHYALVKVDTPPSVSSLGLSPRLHMRSVSDSGHPHTSGPKSETACRLDRLEKECMLDVSREALRMLEDDTAWPRLASSSRSSPSRVLAPTASSFSSAYVVHKQQTAYAETPSMFNESRSEDSVSYVGTPVSPSHSQRQNTVTAFGSTSARNSAMLVGLGIIGMTKEDGSPFDGLGSLPRIVYASRTTHFPMTSPPAYAPASEPSWPFLHGLSPAAFANDTSEDPITRFWKTATAADFRRYLDDSVFSHQLTAPLGACGSWKVAKKARTACAPSLAPVSRGHKKHFSMPRAEEDVFMCRTPALSSLSDRIMTHLEGTKLEEESWEKASDLLGAAHVPPGSRPLSCII</sequence>
<feature type="region of interest" description="Disordered" evidence="1">
    <location>
        <begin position="62"/>
        <end position="82"/>
    </location>
</feature>
<reference evidence="2 3" key="1">
    <citation type="journal article" date="2016" name="Mol. Biol. Evol.">
        <title>Comparative Genomics of Early-Diverging Mushroom-Forming Fungi Provides Insights into the Origins of Lignocellulose Decay Capabilities.</title>
        <authorList>
            <person name="Nagy L.G."/>
            <person name="Riley R."/>
            <person name="Tritt A."/>
            <person name="Adam C."/>
            <person name="Daum C."/>
            <person name="Floudas D."/>
            <person name="Sun H."/>
            <person name="Yadav J.S."/>
            <person name="Pangilinan J."/>
            <person name="Larsson K.H."/>
            <person name="Matsuura K."/>
            <person name="Barry K."/>
            <person name="Labutti K."/>
            <person name="Kuo R."/>
            <person name="Ohm R.A."/>
            <person name="Bhattacharya S.S."/>
            <person name="Shirouzu T."/>
            <person name="Yoshinaga Y."/>
            <person name="Martin F.M."/>
            <person name="Grigoriev I.V."/>
            <person name="Hibbett D.S."/>
        </authorList>
    </citation>
    <scope>NUCLEOTIDE SEQUENCE [LARGE SCALE GENOMIC DNA]</scope>
    <source>
        <strain evidence="2 3">L-15889</strain>
    </source>
</reference>
<organism evidence="2 3">
    <name type="scientific">Daedalea quercina L-15889</name>
    <dbReference type="NCBI Taxonomy" id="1314783"/>
    <lineage>
        <taxon>Eukaryota</taxon>
        <taxon>Fungi</taxon>
        <taxon>Dikarya</taxon>
        <taxon>Basidiomycota</taxon>
        <taxon>Agaricomycotina</taxon>
        <taxon>Agaricomycetes</taxon>
        <taxon>Polyporales</taxon>
        <taxon>Fomitopsis</taxon>
    </lineage>
</organism>
<dbReference type="EMBL" id="KV429033">
    <property type="protein sequence ID" value="KZT74609.1"/>
    <property type="molecule type" value="Genomic_DNA"/>
</dbReference>
<evidence type="ECO:0000313" key="3">
    <source>
        <dbReference type="Proteomes" id="UP000076727"/>
    </source>
</evidence>
<evidence type="ECO:0000256" key="1">
    <source>
        <dbReference type="SAM" id="MobiDB-lite"/>
    </source>
</evidence>
<evidence type="ECO:0000313" key="2">
    <source>
        <dbReference type="EMBL" id="KZT74609.1"/>
    </source>
</evidence>
<keyword evidence="3" id="KW-1185">Reference proteome</keyword>
<gene>
    <name evidence="2" type="ORF">DAEQUDRAFT_753986</name>
</gene>
<accession>A0A165U9Y8</accession>
<dbReference type="AlphaFoldDB" id="A0A165U9Y8"/>